<sequence length="474" mass="51251">MLGLFPSVSQSSVVEMAGSGDELMLLGKWPSPFVTRVELALGLKGLSYEYVKQDLVNKSELLLASNPVHKKIPVLIHNGKPVCESSIIVQYIDEAFPDAGAGAALLPADPYERAVARFWVAYVDDKFVPAWVATFRGKTEEEKAEGMKQLLAAVETLEGALKDCSKGKPFFGGDTVGIVDVALGGLISWVKATEVLAGSKIFDEEKAPLLAAWAQRFGELDVAEKVLPDVDGVVEASERKTMAGGGDELKLLGMWASPFALRAKLALSFKGLSYDYVEEDLKNKSELLLSSNPVHKKVPVLIHNGKPVCESQVIVQYIDEAFPDAGVPLLPSDPYDRAVARFWAAYIDDKLLKSWLQASMCKTEQEKAAAMKETFAAVANLEAAFKECSKGKPFFGGDAVGYVDVTLGAVIGFVRVGEALHGMRLFDASRSPLLDAWLDRFAALDAAKAVLPDTGRLAEYAKMKQAEWAAAATN</sequence>
<dbReference type="SUPFAM" id="SSF52833">
    <property type="entry name" value="Thioredoxin-like"/>
    <property type="match status" value="2"/>
</dbReference>
<evidence type="ECO:0000313" key="8">
    <source>
        <dbReference type="Proteomes" id="UP000026960"/>
    </source>
</evidence>
<evidence type="ECO:0000313" key="7">
    <source>
        <dbReference type="EnsemblPlants" id="OBART10G16470.2"/>
    </source>
</evidence>
<dbReference type="GO" id="GO:0004364">
    <property type="term" value="F:glutathione transferase activity"/>
    <property type="evidence" value="ECO:0007669"/>
    <property type="project" value="UniProtKB-EC"/>
</dbReference>
<dbReference type="FunFam" id="3.40.30.10:FF:000044">
    <property type="entry name" value="Glutathione S-transferase GSTU6"/>
    <property type="match status" value="2"/>
</dbReference>
<feature type="domain" description="GST N-terminal" evidence="5">
    <location>
        <begin position="21"/>
        <end position="100"/>
    </location>
</feature>
<dbReference type="PANTHER" id="PTHR11260">
    <property type="entry name" value="GLUTATHIONE S-TRANSFERASE, GST, SUPERFAMILY, GST DOMAIN CONTAINING"/>
    <property type="match status" value="1"/>
</dbReference>
<dbReference type="EC" id="2.5.1.18" evidence="1"/>
<dbReference type="InterPro" id="IPR004045">
    <property type="entry name" value="Glutathione_S-Trfase_N"/>
</dbReference>
<dbReference type="GO" id="GO:0006749">
    <property type="term" value="P:glutathione metabolic process"/>
    <property type="evidence" value="ECO:0007669"/>
    <property type="project" value="InterPro"/>
</dbReference>
<dbReference type="SFLD" id="SFLDG01152">
    <property type="entry name" value="Main.3:_Omega-_and_Tau-like"/>
    <property type="match status" value="2"/>
</dbReference>
<keyword evidence="2" id="KW-0808">Transferase</keyword>
<dbReference type="Gene3D" id="1.20.1050.10">
    <property type="match status" value="2"/>
</dbReference>
<dbReference type="PROSITE" id="PS50404">
    <property type="entry name" value="GST_NTER"/>
    <property type="match status" value="2"/>
</dbReference>
<reference evidence="7" key="1">
    <citation type="journal article" date="2009" name="Rice">
        <title>De Novo Next Generation Sequencing of Plant Genomes.</title>
        <authorList>
            <person name="Rounsley S."/>
            <person name="Marri P.R."/>
            <person name="Yu Y."/>
            <person name="He R."/>
            <person name="Sisneros N."/>
            <person name="Goicoechea J.L."/>
            <person name="Lee S.J."/>
            <person name="Angelova A."/>
            <person name="Kudrna D."/>
            <person name="Luo M."/>
            <person name="Affourtit J."/>
            <person name="Desany B."/>
            <person name="Knight J."/>
            <person name="Niazi F."/>
            <person name="Egholm M."/>
            <person name="Wing R.A."/>
        </authorList>
    </citation>
    <scope>NUCLEOTIDE SEQUENCE [LARGE SCALE GENOMIC DNA]</scope>
    <source>
        <strain evidence="7">cv. IRGC 105608</strain>
    </source>
</reference>
<organism evidence="7">
    <name type="scientific">Oryza barthii</name>
    <dbReference type="NCBI Taxonomy" id="65489"/>
    <lineage>
        <taxon>Eukaryota</taxon>
        <taxon>Viridiplantae</taxon>
        <taxon>Streptophyta</taxon>
        <taxon>Embryophyta</taxon>
        <taxon>Tracheophyta</taxon>
        <taxon>Spermatophyta</taxon>
        <taxon>Magnoliopsida</taxon>
        <taxon>Liliopsida</taxon>
        <taxon>Poales</taxon>
        <taxon>Poaceae</taxon>
        <taxon>BOP clade</taxon>
        <taxon>Oryzoideae</taxon>
        <taxon>Oryzeae</taxon>
        <taxon>Oryzinae</taxon>
        <taxon>Oryza</taxon>
    </lineage>
</organism>
<dbReference type="Proteomes" id="UP000026960">
    <property type="component" value="Chromosome 10"/>
</dbReference>
<dbReference type="SFLD" id="SFLDG00358">
    <property type="entry name" value="Main_(cytGST)"/>
    <property type="match status" value="2"/>
</dbReference>
<evidence type="ECO:0000259" key="5">
    <source>
        <dbReference type="PROSITE" id="PS50404"/>
    </source>
</evidence>
<dbReference type="Pfam" id="PF00043">
    <property type="entry name" value="GST_C"/>
    <property type="match status" value="1"/>
</dbReference>
<dbReference type="InterPro" id="IPR004046">
    <property type="entry name" value="GST_C"/>
</dbReference>
<dbReference type="SUPFAM" id="SSF47616">
    <property type="entry name" value="GST C-terminal domain-like"/>
    <property type="match status" value="2"/>
</dbReference>
<evidence type="ECO:0000256" key="2">
    <source>
        <dbReference type="ARBA" id="ARBA00022679"/>
    </source>
</evidence>
<dbReference type="PANTHER" id="PTHR11260:SF476">
    <property type="entry name" value="OS10G0530500 PROTEIN"/>
    <property type="match status" value="1"/>
</dbReference>
<feature type="domain" description="GST C-terminal" evidence="6">
    <location>
        <begin position="109"/>
        <end position="243"/>
    </location>
</feature>
<dbReference type="InterPro" id="IPR036282">
    <property type="entry name" value="Glutathione-S-Trfase_C_sf"/>
</dbReference>
<dbReference type="EnsemblPlants" id="OBART10G16470.2">
    <property type="protein sequence ID" value="OBART10G16470.2"/>
    <property type="gene ID" value="OBART10G16470"/>
</dbReference>
<dbReference type="InterPro" id="IPR010987">
    <property type="entry name" value="Glutathione-S-Trfase_C-like"/>
</dbReference>
<evidence type="ECO:0000259" key="6">
    <source>
        <dbReference type="PROSITE" id="PS50405"/>
    </source>
</evidence>
<keyword evidence="8" id="KW-1185">Reference proteome</keyword>
<comment type="similarity">
    <text evidence="3">Belongs to the GST superfamily. Tau family.</text>
</comment>
<proteinExistence type="inferred from homology"/>
<dbReference type="InterPro" id="IPR045074">
    <property type="entry name" value="GST_C_Tau"/>
</dbReference>
<dbReference type="FunFam" id="1.20.1050.10:FF:000023">
    <property type="entry name" value="Probable glutathione S-transferase GSTU6"/>
    <property type="match status" value="2"/>
</dbReference>
<evidence type="ECO:0000256" key="3">
    <source>
        <dbReference type="ARBA" id="ARBA00025743"/>
    </source>
</evidence>
<comment type="catalytic activity">
    <reaction evidence="4">
        <text>RX + glutathione = an S-substituted glutathione + a halide anion + H(+)</text>
        <dbReference type="Rhea" id="RHEA:16437"/>
        <dbReference type="ChEBI" id="CHEBI:15378"/>
        <dbReference type="ChEBI" id="CHEBI:16042"/>
        <dbReference type="ChEBI" id="CHEBI:17792"/>
        <dbReference type="ChEBI" id="CHEBI:57925"/>
        <dbReference type="ChEBI" id="CHEBI:90779"/>
        <dbReference type="EC" id="2.5.1.18"/>
    </reaction>
</comment>
<feature type="domain" description="GST N-terminal" evidence="5">
    <location>
        <begin position="247"/>
        <end position="326"/>
    </location>
</feature>
<dbReference type="CDD" id="cd03058">
    <property type="entry name" value="GST_N_Tau"/>
    <property type="match status" value="2"/>
</dbReference>
<evidence type="ECO:0000256" key="1">
    <source>
        <dbReference type="ARBA" id="ARBA00012452"/>
    </source>
</evidence>
<accession>A0A0D3HFW1</accession>
<dbReference type="Pfam" id="PF13410">
    <property type="entry name" value="GST_C_2"/>
    <property type="match status" value="1"/>
</dbReference>
<reference evidence="7" key="2">
    <citation type="submission" date="2015-03" db="UniProtKB">
        <authorList>
            <consortium name="EnsemblPlants"/>
        </authorList>
    </citation>
    <scope>IDENTIFICATION</scope>
</reference>
<dbReference type="HOGENOM" id="CLU_011226_23_0_1"/>
<dbReference type="InterPro" id="IPR045073">
    <property type="entry name" value="Omega/Tau-like"/>
</dbReference>
<dbReference type="InterPro" id="IPR036249">
    <property type="entry name" value="Thioredoxin-like_sf"/>
</dbReference>
<dbReference type="Pfam" id="PF02798">
    <property type="entry name" value="GST_N"/>
    <property type="match status" value="2"/>
</dbReference>
<dbReference type="AlphaFoldDB" id="A0A0D3HFW1"/>
<dbReference type="Gene3D" id="3.40.30.10">
    <property type="entry name" value="Glutaredoxin"/>
    <property type="match status" value="2"/>
</dbReference>
<evidence type="ECO:0000256" key="4">
    <source>
        <dbReference type="ARBA" id="ARBA00047960"/>
    </source>
</evidence>
<dbReference type="GO" id="GO:0005737">
    <property type="term" value="C:cytoplasm"/>
    <property type="evidence" value="ECO:0007669"/>
    <property type="project" value="TreeGrafter"/>
</dbReference>
<dbReference type="SFLD" id="SFLDS00019">
    <property type="entry name" value="Glutathione_Transferase_(cytos"/>
    <property type="match status" value="2"/>
</dbReference>
<feature type="domain" description="GST C-terminal" evidence="6">
    <location>
        <begin position="333"/>
        <end position="470"/>
    </location>
</feature>
<protein>
    <recommendedName>
        <fullName evidence="1">glutathione transferase</fullName>
        <ecNumber evidence="1">2.5.1.18</ecNumber>
    </recommendedName>
</protein>
<dbReference type="Gramene" id="OBART10G16470.2">
    <property type="protein sequence ID" value="OBART10G16470.2"/>
    <property type="gene ID" value="OBART10G16470"/>
</dbReference>
<dbReference type="CDD" id="cd03185">
    <property type="entry name" value="GST_C_Tau"/>
    <property type="match status" value="2"/>
</dbReference>
<dbReference type="InterPro" id="IPR040079">
    <property type="entry name" value="Glutathione_S-Trfase"/>
</dbReference>
<dbReference type="PROSITE" id="PS50405">
    <property type="entry name" value="GST_CTER"/>
    <property type="match status" value="2"/>
</dbReference>
<name>A0A0D3HFW1_9ORYZ</name>